<reference evidence="3" key="1">
    <citation type="submission" date="2019-06" db="EMBL/GenBank/DDBJ databases">
        <title>Complete genome sequence of Serratia marcescens phage Muldoon.</title>
        <authorList>
            <person name="Campbell S."/>
            <person name="Atkinson C."/>
            <person name="Moreland R."/>
            <person name="Liu M."/>
            <person name="Ramsey J."/>
            <person name="Leavitt J."/>
        </authorList>
    </citation>
    <scope>NUCLEOTIDE SEQUENCE [LARGE SCALE GENOMIC DNA]</scope>
</reference>
<accession>A0A5P8PH95</accession>
<gene>
    <name evidence="2" type="ORF">CPT_Muldoon_122</name>
</gene>
<feature type="transmembrane region" description="Helical" evidence="1">
    <location>
        <begin position="57"/>
        <end position="87"/>
    </location>
</feature>
<evidence type="ECO:0000313" key="2">
    <source>
        <dbReference type="EMBL" id="QFR56077.1"/>
    </source>
</evidence>
<evidence type="ECO:0000313" key="3">
    <source>
        <dbReference type="Proteomes" id="UP000326777"/>
    </source>
</evidence>
<evidence type="ECO:0000256" key="1">
    <source>
        <dbReference type="SAM" id="Phobius"/>
    </source>
</evidence>
<keyword evidence="1" id="KW-1133">Transmembrane helix</keyword>
<feature type="transmembrane region" description="Helical" evidence="1">
    <location>
        <begin position="26"/>
        <end position="45"/>
    </location>
</feature>
<keyword evidence="1" id="KW-0812">Transmembrane</keyword>
<keyword evidence="3" id="KW-1185">Reference proteome</keyword>
<proteinExistence type="predicted"/>
<sequence>MIHHDPDFEEPTRQPHEAIEYQSTTGVWLTIIASFLLPPVTYFMTGFADHYLETGHWFLGGVLVLVASIMVLFCVVLFMVMISTGLWTEIFADIKRNNLEFASISKNLVRSSSNHVRKSTDEMVS</sequence>
<organism evidence="2 3">
    <name type="scientific">Serratia phage Muldoon</name>
    <dbReference type="NCBI Taxonomy" id="2601678"/>
    <lineage>
        <taxon>Viruses</taxon>
        <taxon>Duplodnaviria</taxon>
        <taxon>Heunggongvirae</taxon>
        <taxon>Uroviricota</taxon>
        <taxon>Caudoviricetes</taxon>
        <taxon>Muldoonvirus</taxon>
        <taxon>Muldoonvirus muldoon</taxon>
    </lineage>
</organism>
<keyword evidence="1" id="KW-0472">Membrane</keyword>
<protein>
    <submittedName>
        <fullName evidence="2">Putative holin or anitholin</fullName>
    </submittedName>
</protein>
<dbReference type="EMBL" id="MN095771">
    <property type="protein sequence ID" value="QFR56077.1"/>
    <property type="molecule type" value="Genomic_DNA"/>
</dbReference>
<dbReference type="Proteomes" id="UP000326777">
    <property type="component" value="Genome"/>
</dbReference>
<name>A0A5P8PH95_9CAUD</name>